<dbReference type="RefSeq" id="WP_241057876.1">
    <property type="nucleotide sequence ID" value="NZ_JAKWJU010000002.1"/>
</dbReference>
<reference evidence="2" key="2">
    <citation type="journal article" date="2023" name="Int. J. Syst. Evol. Microbiol.">
        <title>Streptomyces marispadix sp. nov., isolated from marine beach sediment of the Northern Coast of Portugal.</title>
        <authorList>
            <person name="dos Santos J.D.N."/>
            <person name="Vitorino I.R."/>
            <person name="Kallscheuer N."/>
            <person name="Srivastava A."/>
            <person name="Krautwurst S."/>
            <person name="Marz M."/>
            <person name="Jogler C."/>
            <person name="Lobo Da Cunha A."/>
            <person name="Catita J."/>
            <person name="Goncalves H."/>
            <person name="Gonzalez I."/>
            <person name="Reyes F."/>
            <person name="Lage O.M."/>
        </authorList>
    </citation>
    <scope>NUCLEOTIDE SEQUENCE</scope>
    <source>
        <strain evidence="2">M600PL45_2</strain>
    </source>
</reference>
<accession>A0ABS9SUD8</accession>
<dbReference type="Pfam" id="PF00300">
    <property type="entry name" value="His_Phos_1"/>
    <property type="match status" value="1"/>
</dbReference>
<dbReference type="Proteomes" id="UP001166784">
    <property type="component" value="Unassembled WGS sequence"/>
</dbReference>
<dbReference type="SUPFAM" id="SSF53254">
    <property type="entry name" value="Phosphoglycerate mutase-like"/>
    <property type="match status" value="1"/>
</dbReference>
<keyword evidence="3" id="KW-1185">Reference proteome</keyword>
<comment type="caution">
    <text evidence="2">The sequence shown here is derived from an EMBL/GenBank/DDBJ whole genome shotgun (WGS) entry which is preliminary data.</text>
</comment>
<dbReference type="InterPro" id="IPR029033">
    <property type="entry name" value="His_PPase_superfam"/>
</dbReference>
<dbReference type="InterPro" id="IPR013078">
    <property type="entry name" value="His_Pase_superF_clade-1"/>
</dbReference>
<sequence length="222" mass="23432">MTTRVTLISPARSESSDAFRFDDGRPLSAAGLRDARQARSAAVALLRAAGTHVASPSPRCVRTAEELGFPGAAFRTDERLSGCGMGRWRGRTLDEVSASEPEGVALWLSDPERAPHGGESVARLCARTGEWLAELAHTPGRVLAVVEPDVVRAAVVCALAAPAGVLWRVDVPPLTVTELSGRSGRWNLRAGTDLAGRGAGDAVDPEAAASEEDQEAEEIWET</sequence>
<proteinExistence type="predicted"/>
<dbReference type="EMBL" id="JAKWJU010000002">
    <property type="protein sequence ID" value="MCH6159896.1"/>
    <property type="molecule type" value="Genomic_DNA"/>
</dbReference>
<reference evidence="2" key="1">
    <citation type="submission" date="2022-03" db="EMBL/GenBank/DDBJ databases">
        <authorList>
            <person name="Santos J.D.N."/>
            <person name="Kallscheuer N."/>
            <person name="Jogler C."/>
            <person name="Lage O.M."/>
        </authorList>
    </citation>
    <scope>NUCLEOTIDE SEQUENCE</scope>
    <source>
        <strain evidence="2">M600PL45_2</strain>
    </source>
</reference>
<feature type="compositionally biased region" description="Acidic residues" evidence="1">
    <location>
        <begin position="209"/>
        <end position="222"/>
    </location>
</feature>
<organism evidence="2 3">
    <name type="scientific">Streptomyces marispadix</name>
    <dbReference type="NCBI Taxonomy" id="2922868"/>
    <lineage>
        <taxon>Bacteria</taxon>
        <taxon>Bacillati</taxon>
        <taxon>Actinomycetota</taxon>
        <taxon>Actinomycetes</taxon>
        <taxon>Kitasatosporales</taxon>
        <taxon>Streptomycetaceae</taxon>
        <taxon>Streptomyces</taxon>
    </lineage>
</organism>
<protein>
    <submittedName>
        <fullName evidence="2">Histidine phosphatase family protein</fullName>
    </submittedName>
</protein>
<evidence type="ECO:0000256" key="1">
    <source>
        <dbReference type="SAM" id="MobiDB-lite"/>
    </source>
</evidence>
<feature type="region of interest" description="Disordered" evidence="1">
    <location>
        <begin position="194"/>
        <end position="222"/>
    </location>
</feature>
<evidence type="ECO:0000313" key="3">
    <source>
        <dbReference type="Proteomes" id="UP001166784"/>
    </source>
</evidence>
<dbReference type="Gene3D" id="3.40.50.1240">
    <property type="entry name" value="Phosphoglycerate mutase-like"/>
    <property type="match status" value="1"/>
</dbReference>
<dbReference type="SMART" id="SM00855">
    <property type="entry name" value="PGAM"/>
    <property type="match status" value="1"/>
</dbReference>
<name>A0ABS9SUD8_9ACTN</name>
<evidence type="ECO:0000313" key="2">
    <source>
        <dbReference type="EMBL" id="MCH6159896.1"/>
    </source>
</evidence>
<gene>
    <name evidence="2" type="ORF">MMA15_05515</name>
</gene>